<organism evidence="1 2">
    <name type="scientific">Trichonephila clavata</name>
    <name type="common">Joro spider</name>
    <name type="synonym">Nephila clavata</name>
    <dbReference type="NCBI Taxonomy" id="2740835"/>
    <lineage>
        <taxon>Eukaryota</taxon>
        <taxon>Metazoa</taxon>
        <taxon>Ecdysozoa</taxon>
        <taxon>Arthropoda</taxon>
        <taxon>Chelicerata</taxon>
        <taxon>Arachnida</taxon>
        <taxon>Araneae</taxon>
        <taxon>Araneomorphae</taxon>
        <taxon>Entelegynae</taxon>
        <taxon>Araneoidea</taxon>
        <taxon>Nephilidae</taxon>
        <taxon>Trichonephila</taxon>
    </lineage>
</organism>
<evidence type="ECO:0000313" key="1">
    <source>
        <dbReference type="EMBL" id="GFQ76440.1"/>
    </source>
</evidence>
<dbReference type="EMBL" id="BMAO01021653">
    <property type="protein sequence ID" value="GFQ76440.1"/>
    <property type="molecule type" value="Genomic_DNA"/>
</dbReference>
<dbReference type="Proteomes" id="UP000887116">
    <property type="component" value="Unassembled WGS sequence"/>
</dbReference>
<keyword evidence="2" id="KW-1185">Reference proteome</keyword>
<gene>
    <name evidence="1" type="ORF">TNCT_421211</name>
</gene>
<evidence type="ECO:0000313" key="2">
    <source>
        <dbReference type="Proteomes" id="UP000887116"/>
    </source>
</evidence>
<reference evidence="1" key="1">
    <citation type="submission" date="2020-07" db="EMBL/GenBank/DDBJ databases">
        <title>Multicomponent nature underlies the extraordinary mechanical properties of spider dragline silk.</title>
        <authorList>
            <person name="Kono N."/>
            <person name="Nakamura H."/>
            <person name="Mori M."/>
            <person name="Yoshida Y."/>
            <person name="Ohtoshi R."/>
            <person name="Malay A.D."/>
            <person name="Moran D.A.P."/>
            <person name="Tomita M."/>
            <person name="Numata K."/>
            <person name="Arakawa K."/>
        </authorList>
    </citation>
    <scope>NUCLEOTIDE SEQUENCE</scope>
</reference>
<dbReference type="AlphaFoldDB" id="A0A8X6IFU4"/>
<accession>A0A8X6IFU4</accession>
<name>A0A8X6IFU4_TRICU</name>
<comment type="caution">
    <text evidence="1">The sequence shown here is derived from an EMBL/GenBank/DDBJ whole genome shotgun (WGS) entry which is preliminary data.</text>
</comment>
<protein>
    <submittedName>
        <fullName evidence="1">Uncharacterized protein</fullName>
    </submittedName>
</protein>
<proteinExistence type="predicted"/>
<sequence>MIKLEMRSSAYVLEWMLPSTPTSKPVLEPSVLEGWIPRPSQSRPTPLFFRLKVHRKSGKAAISGFLTPK</sequence>